<feature type="transmembrane region" description="Helical" evidence="1">
    <location>
        <begin position="51"/>
        <end position="72"/>
    </location>
</feature>
<proteinExistence type="predicted"/>
<accession>A0A9P5XBQ3</accession>
<evidence type="ECO:0000313" key="3">
    <source>
        <dbReference type="Proteomes" id="UP000807342"/>
    </source>
</evidence>
<gene>
    <name evidence="2" type="ORF">P691DRAFT_775882</name>
</gene>
<name>A0A9P5XBQ3_9AGAR</name>
<keyword evidence="1" id="KW-1133">Transmembrane helix</keyword>
<dbReference type="AlphaFoldDB" id="A0A9P5XBQ3"/>
<keyword evidence="1" id="KW-0472">Membrane</keyword>
<sequence>MARTPETRVPTSECRETRRTTLNKLAKKFDITISLCLGSLTRWLFCFFSTVSFPISVHLNCGLLAILVPYILHM</sequence>
<evidence type="ECO:0000256" key="1">
    <source>
        <dbReference type="SAM" id="Phobius"/>
    </source>
</evidence>
<protein>
    <submittedName>
        <fullName evidence="2">Uncharacterized protein</fullName>
    </submittedName>
</protein>
<organism evidence="2 3">
    <name type="scientific">Macrolepiota fuliginosa MF-IS2</name>
    <dbReference type="NCBI Taxonomy" id="1400762"/>
    <lineage>
        <taxon>Eukaryota</taxon>
        <taxon>Fungi</taxon>
        <taxon>Dikarya</taxon>
        <taxon>Basidiomycota</taxon>
        <taxon>Agaricomycotina</taxon>
        <taxon>Agaricomycetes</taxon>
        <taxon>Agaricomycetidae</taxon>
        <taxon>Agaricales</taxon>
        <taxon>Agaricineae</taxon>
        <taxon>Agaricaceae</taxon>
        <taxon>Macrolepiota</taxon>
    </lineage>
</organism>
<dbReference type="EMBL" id="MU151186">
    <property type="protein sequence ID" value="KAF9447765.1"/>
    <property type="molecule type" value="Genomic_DNA"/>
</dbReference>
<evidence type="ECO:0000313" key="2">
    <source>
        <dbReference type="EMBL" id="KAF9447765.1"/>
    </source>
</evidence>
<keyword evidence="1" id="KW-0812">Transmembrane</keyword>
<reference evidence="2" key="1">
    <citation type="submission" date="2020-11" db="EMBL/GenBank/DDBJ databases">
        <authorList>
            <consortium name="DOE Joint Genome Institute"/>
            <person name="Ahrendt S."/>
            <person name="Riley R."/>
            <person name="Andreopoulos W."/>
            <person name="Labutti K."/>
            <person name="Pangilinan J."/>
            <person name="Ruiz-Duenas F.J."/>
            <person name="Barrasa J.M."/>
            <person name="Sanchez-Garcia M."/>
            <person name="Camarero S."/>
            <person name="Miyauchi S."/>
            <person name="Serrano A."/>
            <person name="Linde D."/>
            <person name="Babiker R."/>
            <person name="Drula E."/>
            <person name="Ayuso-Fernandez I."/>
            <person name="Pacheco R."/>
            <person name="Padilla G."/>
            <person name="Ferreira P."/>
            <person name="Barriuso J."/>
            <person name="Kellner H."/>
            <person name="Castanera R."/>
            <person name="Alfaro M."/>
            <person name="Ramirez L."/>
            <person name="Pisabarro A.G."/>
            <person name="Kuo A."/>
            <person name="Tritt A."/>
            <person name="Lipzen A."/>
            <person name="He G."/>
            <person name="Yan M."/>
            <person name="Ng V."/>
            <person name="Cullen D."/>
            <person name="Martin F."/>
            <person name="Rosso M.-N."/>
            <person name="Henrissat B."/>
            <person name="Hibbett D."/>
            <person name="Martinez A.T."/>
            <person name="Grigoriev I.V."/>
        </authorList>
    </citation>
    <scope>NUCLEOTIDE SEQUENCE</scope>
    <source>
        <strain evidence="2">MF-IS2</strain>
    </source>
</reference>
<keyword evidence="3" id="KW-1185">Reference proteome</keyword>
<dbReference type="Proteomes" id="UP000807342">
    <property type="component" value="Unassembled WGS sequence"/>
</dbReference>
<comment type="caution">
    <text evidence="2">The sequence shown here is derived from an EMBL/GenBank/DDBJ whole genome shotgun (WGS) entry which is preliminary data.</text>
</comment>